<evidence type="ECO:0000313" key="1">
    <source>
        <dbReference type="EMBL" id="GEC03482.1"/>
    </source>
</evidence>
<dbReference type="Gene3D" id="3.40.30.10">
    <property type="entry name" value="Glutaredoxin"/>
    <property type="match status" value="1"/>
</dbReference>
<dbReference type="Proteomes" id="UP000317881">
    <property type="component" value="Unassembled WGS sequence"/>
</dbReference>
<sequence length="230" mass="24103">MTVLTVWSDIGCPWAGLALHTVRAAARSRGHELLIDHRAFPLELFNAEPTPRHIVEPEIVVIGAARPELGWRVWAGRDAAYPATTLPALEAVQAAKDPAIGGLRGSDALDAALRHAFYAESRCISIVPVILDVAAGCPEVDADALAGALARGAGRAEVFAQWYAARDTGVQGSPHLFGPHGWAEHNPGVRLAWTGDPNDGGLPCLESFDPGWAEAFLDAAEAGEGAGTGP</sequence>
<evidence type="ECO:0000313" key="2">
    <source>
        <dbReference type="Proteomes" id="UP000317881"/>
    </source>
</evidence>
<dbReference type="SUPFAM" id="SSF52833">
    <property type="entry name" value="Thioredoxin-like"/>
    <property type="match status" value="1"/>
</dbReference>
<keyword evidence="2" id="KW-1185">Reference proteome</keyword>
<organism evidence="1 2">
    <name type="scientific">Streptomyces spinoverrucosus</name>
    <dbReference type="NCBI Taxonomy" id="284043"/>
    <lineage>
        <taxon>Bacteria</taxon>
        <taxon>Bacillati</taxon>
        <taxon>Actinomycetota</taxon>
        <taxon>Actinomycetes</taxon>
        <taxon>Kitasatosporales</taxon>
        <taxon>Streptomycetaceae</taxon>
        <taxon>Streptomyces</taxon>
    </lineage>
</organism>
<name>A0A4Y3V8E3_9ACTN</name>
<reference evidence="1 2" key="1">
    <citation type="submission" date="2019-06" db="EMBL/GenBank/DDBJ databases">
        <title>Whole genome shotgun sequence of Streptomyces spinoverrucosus NBRC 14228.</title>
        <authorList>
            <person name="Hosoyama A."/>
            <person name="Uohara A."/>
            <person name="Ohji S."/>
            <person name="Ichikawa N."/>
        </authorList>
    </citation>
    <scope>NUCLEOTIDE SEQUENCE [LARGE SCALE GENOMIC DNA]</scope>
    <source>
        <strain evidence="1 2">NBRC 14228</strain>
    </source>
</reference>
<comment type="caution">
    <text evidence="1">The sequence shown here is derived from an EMBL/GenBank/DDBJ whole genome shotgun (WGS) entry which is preliminary data.</text>
</comment>
<dbReference type="GO" id="GO:0016853">
    <property type="term" value="F:isomerase activity"/>
    <property type="evidence" value="ECO:0007669"/>
    <property type="project" value="UniProtKB-KW"/>
</dbReference>
<dbReference type="EMBL" id="BJND01000007">
    <property type="protein sequence ID" value="GEC03482.1"/>
    <property type="molecule type" value="Genomic_DNA"/>
</dbReference>
<dbReference type="RefSeq" id="WP_141307651.1">
    <property type="nucleotide sequence ID" value="NZ_BJND01000007.1"/>
</dbReference>
<accession>A0A4Y3V8E3</accession>
<dbReference type="InterPro" id="IPR036249">
    <property type="entry name" value="Thioredoxin-like_sf"/>
</dbReference>
<keyword evidence="1" id="KW-0413">Isomerase</keyword>
<dbReference type="OrthoDB" id="155520at2"/>
<gene>
    <name evidence="1" type="ORF">SSP24_11370</name>
</gene>
<dbReference type="AlphaFoldDB" id="A0A4Y3V8E3"/>
<proteinExistence type="predicted"/>
<protein>
    <submittedName>
        <fullName evidence="1">Dithiol-disulfide isomerase</fullName>
    </submittedName>
</protein>